<evidence type="ECO:0000256" key="1">
    <source>
        <dbReference type="SAM" id="MobiDB-lite"/>
    </source>
</evidence>
<evidence type="ECO:0000313" key="3">
    <source>
        <dbReference type="Proteomes" id="UP000001691"/>
    </source>
</evidence>
<evidence type="ECO:0000313" key="2">
    <source>
        <dbReference type="EMBL" id="BCI50720.1"/>
    </source>
</evidence>
<proteinExistence type="predicted"/>
<dbReference type="Proteomes" id="UP000001691">
    <property type="component" value="Chromosome"/>
</dbReference>
<organism evidence="2 3">
    <name type="scientific">Endomicrobium trichonymphae</name>
    <dbReference type="NCBI Taxonomy" id="1408204"/>
    <lineage>
        <taxon>Bacteria</taxon>
        <taxon>Pseudomonadati</taxon>
        <taxon>Elusimicrobiota</taxon>
        <taxon>Endomicrobiia</taxon>
        <taxon>Endomicrobiales</taxon>
        <taxon>Endomicrobiaceae</taxon>
        <taxon>Candidatus Endomicrobiellum</taxon>
    </lineage>
</organism>
<dbReference type="AlphaFoldDB" id="A0A6S6P1Z8"/>
<dbReference type="EMBL" id="AP009510">
    <property type="protein sequence ID" value="BCI50720.1"/>
    <property type="molecule type" value="Genomic_DNA"/>
</dbReference>
<dbReference type="RefSeq" id="WP_179943618.1">
    <property type="nucleotide sequence ID" value="NC_020419.1"/>
</dbReference>
<reference evidence="3" key="1">
    <citation type="journal article" date="2008" name="Proc. Natl. Acad. Sci. U.S.A.">
        <title>Complete genome of the uncultured termite group 1 bacteria in a single host protist cell.</title>
        <authorList>
            <person name="Hongoh Y."/>
            <person name="Sharma V.K."/>
            <person name="Prakash T."/>
            <person name="Noda S."/>
            <person name="Taylor T.D."/>
            <person name="Kudo T."/>
            <person name="Sakaki Y."/>
            <person name="Toyoda A."/>
            <person name="Hattori M."/>
            <person name="Ohkuma M."/>
        </authorList>
    </citation>
    <scope>NUCLEOTIDE SEQUENCE [LARGE SCALE GENOMIC DNA]</scope>
    <source>
        <strain evidence="3">Rs-D17 genomovar Ri2008</strain>
    </source>
</reference>
<keyword evidence="3" id="KW-1185">Reference proteome</keyword>
<feature type="region of interest" description="Disordered" evidence="1">
    <location>
        <begin position="66"/>
        <end position="96"/>
    </location>
</feature>
<protein>
    <submittedName>
        <fullName evidence="2">Uncharacterized protein</fullName>
    </submittedName>
</protein>
<dbReference type="KEGG" id="rsd:TGRD_702"/>
<name>A0A6S6P1Z8_ENDTX</name>
<accession>A0A6S6P1Z8</accession>
<feature type="compositionally biased region" description="Basic and acidic residues" evidence="1">
    <location>
        <begin position="72"/>
        <end position="90"/>
    </location>
</feature>
<sequence length="96" mass="10735">MAEKVQKVGVERESGYLYFVDKQGDVSRALMARGGKKGGKVSKVKKIGVDKEAGYFYFIDKQGDISRSSMNRGEKDKTKKTVKKVVEKSARKGKKK</sequence>
<gene>
    <name evidence="2" type="ordered locus">TGRD_702</name>
</gene>